<organism evidence="10 11">
    <name type="scientific">Stackebrandtia endophytica</name>
    <dbReference type="NCBI Taxonomy" id="1496996"/>
    <lineage>
        <taxon>Bacteria</taxon>
        <taxon>Bacillati</taxon>
        <taxon>Actinomycetota</taxon>
        <taxon>Actinomycetes</taxon>
        <taxon>Glycomycetales</taxon>
        <taxon>Glycomycetaceae</taxon>
        <taxon>Stackebrandtia</taxon>
    </lineage>
</organism>
<dbReference type="NCBIfam" id="TIGR00218">
    <property type="entry name" value="manA"/>
    <property type="match status" value="1"/>
</dbReference>
<dbReference type="InParanoid" id="A0A543B0F0"/>
<dbReference type="PIRSF" id="PIRSF001480">
    <property type="entry name" value="Mannose-6-phosphate_isomerase"/>
    <property type="match status" value="1"/>
</dbReference>
<evidence type="ECO:0000256" key="6">
    <source>
        <dbReference type="ARBA" id="ARBA00023235"/>
    </source>
</evidence>
<dbReference type="PANTHER" id="PTHR10309">
    <property type="entry name" value="MANNOSE-6-PHOSPHATE ISOMERASE"/>
    <property type="match status" value="1"/>
</dbReference>
<dbReference type="EC" id="5.3.1.8" evidence="3"/>
<dbReference type="GO" id="GO:0009298">
    <property type="term" value="P:GDP-mannose biosynthetic process"/>
    <property type="evidence" value="ECO:0007669"/>
    <property type="project" value="InterPro"/>
</dbReference>
<feature type="binding site" evidence="8">
    <location>
        <position position="131"/>
    </location>
    <ligand>
        <name>Zn(2+)</name>
        <dbReference type="ChEBI" id="CHEBI:29105"/>
    </ligand>
</feature>
<keyword evidence="5 8" id="KW-0862">Zinc</keyword>
<dbReference type="Proteomes" id="UP000317043">
    <property type="component" value="Unassembled WGS sequence"/>
</dbReference>
<evidence type="ECO:0000256" key="5">
    <source>
        <dbReference type="ARBA" id="ARBA00022833"/>
    </source>
</evidence>
<dbReference type="EMBL" id="VFOW01000001">
    <property type="protein sequence ID" value="TQL78312.1"/>
    <property type="molecule type" value="Genomic_DNA"/>
</dbReference>
<evidence type="ECO:0000313" key="11">
    <source>
        <dbReference type="Proteomes" id="UP000317043"/>
    </source>
</evidence>
<protein>
    <recommendedName>
        <fullName evidence="3">mannose-6-phosphate isomerase</fullName>
        <ecNumber evidence="3">5.3.1.8</ecNumber>
    </recommendedName>
</protein>
<comment type="caution">
    <text evidence="10">The sequence shown here is derived from an EMBL/GenBank/DDBJ whole genome shotgun (WGS) entry which is preliminary data.</text>
</comment>
<dbReference type="InterPro" id="IPR001250">
    <property type="entry name" value="Man6P_Isoase-1"/>
</dbReference>
<sequence length="397" mass="42445">MELLHGAIRPYPWGSRTAIATLQGRPTPTSSPEAELWLGAHAAAPARLDDGRPLTELISEDPVAALGPDAVERYGQRLPYLLKVLAAEQPLSLQAHPDSEQAAQGFSRESREDIPIDAPQRSYVDMHHKPELLCAVSEFEVLCGFRDPAVSATVVERLNVPELASLVAILRQDDHAQALREAVTMLLTLPAEHRAELVRAAMTAAEALPADGPDAADYAMLIDLGGRYPSDAGALVALLLNHLFLRPGEAIYMPAGNLHAYLRGVGVEIMAASDNVLRGGLTHKHINVPELLRVLRFEVLAEPRLSPVEAAPGLVQWPVPAPEFQLSRVRLTEDAAEQQLSIDGPVIVLCWSGEVRLDDGESSITLRSGQAGFIPAGAAKVFATGVGDLYCAGVGAG</sequence>
<dbReference type="Gene3D" id="1.10.441.10">
    <property type="entry name" value="Phosphomannose Isomerase, domain 2"/>
    <property type="match status" value="1"/>
</dbReference>
<evidence type="ECO:0000256" key="4">
    <source>
        <dbReference type="ARBA" id="ARBA00022723"/>
    </source>
</evidence>
<name>A0A543B0F0_9ACTN</name>
<comment type="cofactor">
    <cofactor evidence="8">
        <name>Zn(2+)</name>
        <dbReference type="ChEBI" id="CHEBI:29105"/>
    </cofactor>
    <text evidence="8">Binds 1 zinc ion per subunit.</text>
</comment>
<comment type="catalytic activity">
    <reaction evidence="1">
        <text>D-mannose 6-phosphate = D-fructose 6-phosphate</text>
        <dbReference type="Rhea" id="RHEA:12356"/>
        <dbReference type="ChEBI" id="CHEBI:58735"/>
        <dbReference type="ChEBI" id="CHEBI:61527"/>
        <dbReference type="EC" id="5.3.1.8"/>
    </reaction>
</comment>
<accession>A0A543B0F0</accession>
<evidence type="ECO:0000259" key="9">
    <source>
        <dbReference type="Pfam" id="PF20511"/>
    </source>
</evidence>
<gene>
    <name evidence="10" type="ORF">FB566_3895</name>
</gene>
<dbReference type="CDD" id="cd07011">
    <property type="entry name" value="cupin_PMI_type_I_N"/>
    <property type="match status" value="1"/>
</dbReference>
<reference evidence="10 11" key="1">
    <citation type="submission" date="2019-06" db="EMBL/GenBank/DDBJ databases">
        <title>Sequencing the genomes of 1000 actinobacteria strains.</title>
        <authorList>
            <person name="Klenk H.-P."/>
        </authorList>
    </citation>
    <scope>NUCLEOTIDE SEQUENCE [LARGE SCALE GENOMIC DNA]</scope>
    <source>
        <strain evidence="10 11">DSM 45928</strain>
    </source>
</reference>
<dbReference type="InterPro" id="IPR011051">
    <property type="entry name" value="RmlC_Cupin_sf"/>
</dbReference>
<dbReference type="Gene3D" id="2.60.120.10">
    <property type="entry name" value="Jelly Rolls"/>
    <property type="match status" value="2"/>
</dbReference>
<feature type="active site" evidence="7">
    <location>
        <position position="278"/>
    </location>
</feature>
<evidence type="ECO:0000256" key="3">
    <source>
        <dbReference type="ARBA" id="ARBA00011956"/>
    </source>
</evidence>
<dbReference type="FunCoup" id="A0A543B0F0">
    <property type="interactions" value="340"/>
</dbReference>
<dbReference type="PANTHER" id="PTHR10309:SF0">
    <property type="entry name" value="MANNOSE-6-PHOSPHATE ISOMERASE"/>
    <property type="match status" value="1"/>
</dbReference>
<dbReference type="GO" id="GO:0004476">
    <property type="term" value="F:mannose-6-phosphate isomerase activity"/>
    <property type="evidence" value="ECO:0007669"/>
    <property type="project" value="UniProtKB-EC"/>
</dbReference>
<keyword evidence="4 8" id="KW-0479">Metal-binding</keyword>
<comment type="similarity">
    <text evidence="2">Belongs to the mannose-6-phosphate isomerase type 1 family.</text>
</comment>
<evidence type="ECO:0000256" key="8">
    <source>
        <dbReference type="PIRSR" id="PIRSR001480-2"/>
    </source>
</evidence>
<feature type="binding site" evidence="8">
    <location>
        <position position="259"/>
    </location>
    <ligand>
        <name>Zn(2+)</name>
        <dbReference type="ChEBI" id="CHEBI:29105"/>
    </ligand>
</feature>
<dbReference type="GO" id="GO:0005829">
    <property type="term" value="C:cytosol"/>
    <property type="evidence" value="ECO:0007669"/>
    <property type="project" value="TreeGrafter"/>
</dbReference>
<keyword evidence="11" id="KW-1185">Reference proteome</keyword>
<evidence type="ECO:0000256" key="1">
    <source>
        <dbReference type="ARBA" id="ARBA00000757"/>
    </source>
</evidence>
<dbReference type="GO" id="GO:0008270">
    <property type="term" value="F:zinc ion binding"/>
    <property type="evidence" value="ECO:0007669"/>
    <property type="project" value="InterPro"/>
</dbReference>
<feature type="binding site" evidence="8">
    <location>
        <position position="94"/>
    </location>
    <ligand>
        <name>Zn(2+)</name>
        <dbReference type="ChEBI" id="CHEBI:29105"/>
    </ligand>
</feature>
<feature type="domain" description="Phosphomannose isomerase type I catalytic" evidence="9">
    <location>
        <begin position="4"/>
        <end position="146"/>
    </location>
</feature>
<dbReference type="InterPro" id="IPR014710">
    <property type="entry name" value="RmlC-like_jellyroll"/>
</dbReference>
<dbReference type="InterPro" id="IPR046457">
    <property type="entry name" value="PMI_typeI_cat"/>
</dbReference>
<evidence type="ECO:0000256" key="7">
    <source>
        <dbReference type="PIRSR" id="PIRSR001480-1"/>
    </source>
</evidence>
<dbReference type="RefSeq" id="WP_142042561.1">
    <property type="nucleotide sequence ID" value="NZ_JBHTGS010000004.1"/>
</dbReference>
<evidence type="ECO:0000313" key="10">
    <source>
        <dbReference type="EMBL" id="TQL78312.1"/>
    </source>
</evidence>
<dbReference type="AlphaFoldDB" id="A0A543B0F0"/>
<dbReference type="GO" id="GO:0005975">
    <property type="term" value="P:carbohydrate metabolic process"/>
    <property type="evidence" value="ECO:0007669"/>
    <property type="project" value="InterPro"/>
</dbReference>
<dbReference type="InterPro" id="IPR016305">
    <property type="entry name" value="Mannose-6-P_Isomerase"/>
</dbReference>
<feature type="binding site" evidence="8">
    <location>
        <position position="96"/>
    </location>
    <ligand>
        <name>Zn(2+)</name>
        <dbReference type="ChEBI" id="CHEBI:29105"/>
    </ligand>
</feature>
<dbReference type="SUPFAM" id="SSF51182">
    <property type="entry name" value="RmlC-like cupins"/>
    <property type="match status" value="1"/>
</dbReference>
<proteinExistence type="inferred from homology"/>
<keyword evidence="6 10" id="KW-0413">Isomerase</keyword>
<evidence type="ECO:0000256" key="2">
    <source>
        <dbReference type="ARBA" id="ARBA00010772"/>
    </source>
</evidence>
<dbReference type="PRINTS" id="PR00714">
    <property type="entry name" value="MAN6PISMRASE"/>
</dbReference>
<dbReference type="Pfam" id="PF20511">
    <property type="entry name" value="PMI_typeI_cat"/>
    <property type="match status" value="1"/>
</dbReference>
<dbReference type="OrthoDB" id="9792649at2"/>